<dbReference type="AlphaFoldDB" id="A0A074X025"/>
<keyword evidence="4" id="KW-1185">Reference proteome</keyword>
<evidence type="ECO:0000256" key="1">
    <source>
        <dbReference type="SAM" id="Coils"/>
    </source>
</evidence>
<feature type="compositionally biased region" description="Polar residues" evidence="2">
    <location>
        <begin position="513"/>
        <end position="523"/>
    </location>
</feature>
<sequence>MDFYAVESSQPPVTVDAPSTPASTTMGNAMRTTQRPDGPTTPVNPTVKVNTAKLHELRAKLLANRQATPVKDALNPINNTNAVPVKTESQSRPQSPAVNPNPTLLNTKPLVQPHHPKNNRPTAASMLSQSNSVDALLAEGHATAIISQPETKTQQKTAPMEQLNTSDPAYKPAAGTNLDATKPVKSPAVSHTQFNTAEQTIANSDKSSSTVKSPDLSNHQKNKPITLTSQKTNLASLVPGQQPPKDKPVDMNADQDAIATKSMRSVSNGPMHKHNPDLMAELPKDSEDEYFKDVDLWLQITGFHDTSFREQKLKTYKMRAVLEEKKRALEREFAELERQEAAAANDPSTKDYTRAVSAVFMLPPPLPAVVSTDEQSAPVPKASPTPSHPASAGAKRPRSPSFLVNNNREKLSRLNTSDRAVPRDDLFDKPLSASASRRDSDQRSDHRQRSAFDASPAHQSISVRGQAFRPNDNGVNRRESWTPRSPEHWSARSHGWNTSFSDVNEQPIGQGGFSNNKCGYKSSNPRDRYNR</sequence>
<feature type="compositionally biased region" description="Basic and acidic residues" evidence="2">
    <location>
        <begin position="436"/>
        <end position="450"/>
    </location>
</feature>
<organism evidence="3 4">
    <name type="scientific">Aureobasidium namibiae CBS 147.97</name>
    <dbReference type="NCBI Taxonomy" id="1043004"/>
    <lineage>
        <taxon>Eukaryota</taxon>
        <taxon>Fungi</taxon>
        <taxon>Dikarya</taxon>
        <taxon>Ascomycota</taxon>
        <taxon>Pezizomycotina</taxon>
        <taxon>Dothideomycetes</taxon>
        <taxon>Dothideomycetidae</taxon>
        <taxon>Dothideales</taxon>
        <taxon>Saccotheciaceae</taxon>
        <taxon>Aureobasidium</taxon>
    </lineage>
</organism>
<feature type="compositionally biased region" description="Polar residues" evidence="2">
    <location>
        <begin position="76"/>
        <end position="106"/>
    </location>
</feature>
<feature type="compositionally biased region" description="Basic and acidic residues" evidence="2">
    <location>
        <begin position="475"/>
        <end position="490"/>
    </location>
</feature>
<protein>
    <submittedName>
        <fullName evidence="3">Uncharacterized protein</fullName>
    </submittedName>
</protein>
<accession>A0A074X025</accession>
<keyword evidence="1" id="KW-0175">Coiled coil</keyword>
<evidence type="ECO:0000313" key="3">
    <source>
        <dbReference type="EMBL" id="KEQ75402.1"/>
    </source>
</evidence>
<feature type="region of interest" description="Disordered" evidence="2">
    <location>
        <begin position="1"/>
        <end position="46"/>
    </location>
</feature>
<feature type="region of interest" description="Disordered" evidence="2">
    <location>
        <begin position="72"/>
        <end position="126"/>
    </location>
</feature>
<dbReference type="Proteomes" id="UP000027730">
    <property type="component" value="Unassembled WGS sequence"/>
</dbReference>
<evidence type="ECO:0000256" key="2">
    <source>
        <dbReference type="SAM" id="MobiDB-lite"/>
    </source>
</evidence>
<feature type="compositionally biased region" description="Polar residues" evidence="2">
    <location>
        <begin position="146"/>
        <end position="167"/>
    </location>
</feature>
<feature type="compositionally biased region" description="Polar residues" evidence="2">
    <location>
        <begin position="189"/>
        <end position="235"/>
    </location>
</feature>
<feature type="coiled-coil region" evidence="1">
    <location>
        <begin position="319"/>
        <end position="346"/>
    </location>
</feature>
<name>A0A074X025_9PEZI</name>
<dbReference type="EMBL" id="KL584705">
    <property type="protein sequence ID" value="KEQ75402.1"/>
    <property type="molecule type" value="Genomic_DNA"/>
</dbReference>
<dbReference type="HOGENOM" id="CLU_512839_0_0_1"/>
<feature type="compositionally biased region" description="Polar residues" evidence="2">
    <location>
        <begin position="495"/>
        <end position="504"/>
    </location>
</feature>
<dbReference type="OrthoDB" id="6103986at2759"/>
<evidence type="ECO:0000313" key="4">
    <source>
        <dbReference type="Proteomes" id="UP000027730"/>
    </source>
</evidence>
<feature type="region of interest" description="Disordered" evidence="2">
    <location>
        <begin position="370"/>
        <end position="531"/>
    </location>
</feature>
<reference evidence="3 4" key="1">
    <citation type="journal article" date="2014" name="BMC Genomics">
        <title>Genome sequencing of four Aureobasidium pullulans varieties: biotechnological potential, stress tolerance, and description of new species.</title>
        <authorList>
            <person name="Gostin Ar C."/>
            <person name="Ohm R.A."/>
            <person name="Kogej T."/>
            <person name="Sonjak S."/>
            <person name="Turk M."/>
            <person name="Zajc J."/>
            <person name="Zalar P."/>
            <person name="Grube M."/>
            <person name="Sun H."/>
            <person name="Han J."/>
            <person name="Sharma A."/>
            <person name="Chiniquy J."/>
            <person name="Ngan C.Y."/>
            <person name="Lipzen A."/>
            <person name="Barry K."/>
            <person name="Grigoriev I.V."/>
            <person name="Gunde-Cimerman N."/>
        </authorList>
    </citation>
    <scope>NUCLEOTIDE SEQUENCE [LARGE SCALE GENOMIC DNA]</scope>
    <source>
        <strain evidence="3 4">CBS 147.97</strain>
    </source>
</reference>
<dbReference type="GeneID" id="25414844"/>
<proteinExistence type="predicted"/>
<dbReference type="RefSeq" id="XP_013429759.1">
    <property type="nucleotide sequence ID" value="XM_013574305.1"/>
</dbReference>
<feature type="compositionally biased region" description="Polar residues" evidence="2">
    <location>
        <begin position="20"/>
        <end position="35"/>
    </location>
</feature>
<gene>
    <name evidence="3" type="ORF">M436DRAFT_70899</name>
</gene>
<feature type="region of interest" description="Disordered" evidence="2">
    <location>
        <begin position="146"/>
        <end position="250"/>
    </location>
</feature>